<dbReference type="InterPro" id="IPR043129">
    <property type="entry name" value="ATPase_NBD"/>
</dbReference>
<sequence>MSKIIFGIDLGNKQTKLYDGTHTYVMPSSLLPASKVEGGFSLGKSDNMTKFETKIAKGGSWYWGQGILTYSKDELTDSLMHDNKRYSSRPYQNLCELSLGQLGRNYVEAKDGVLTVDYVIAGLPSDDWEAKGDANVNEVKKNFIGKHLINVDGESLTIDVKDCLVLSQSFGTLLSIVFDGATFDGKKENTFTKEQVELSQTIQGGTIGVVDIGGGTVLLDTLKNHNRSSQNHNQYKVGANTLYENIANAVGTEHNFTADVQTVELALRDGLEDGEFAYKRSALNVYDMTDIVNQQIDDWSYDLVDKIRHTFSNLGDMDLLLITGGGSELVNKEIIEEEFDGSVHVKFVENPEVANVKGFYYQGQILSMDAK</sequence>
<organism evidence="3 4">
    <name type="scientific">Ligilactobacillus equi DSM 15833 = JCM 10991</name>
    <dbReference type="NCBI Taxonomy" id="1423740"/>
    <lineage>
        <taxon>Bacteria</taxon>
        <taxon>Bacillati</taxon>
        <taxon>Bacillota</taxon>
        <taxon>Bacilli</taxon>
        <taxon>Lactobacillales</taxon>
        <taxon>Lactobacillaceae</taxon>
        <taxon>Ligilactobacillus</taxon>
    </lineage>
</organism>
<dbReference type="InterPro" id="IPR040607">
    <property type="entry name" value="ALP_N"/>
</dbReference>
<feature type="domain" description="Actin-like protein N-terminal" evidence="1">
    <location>
        <begin position="7"/>
        <end position="171"/>
    </location>
</feature>
<evidence type="ECO:0008006" key="5">
    <source>
        <dbReference type="Google" id="ProtNLM"/>
    </source>
</evidence>
<dbReference type="OrthoDB" id="2304187at2"/>
<dbReference type="Proteomes" id="UP000051048">
    <property type="component" value="Unassembled WGS sequence"/>
</dbReference>
<dbReference type="Pfam" id="PF17989">
    <property type="entry name" value="ALP_N"/>
    <property type="match status" value="1"/>
</dbReference>
<dbReference type="AlphaFoldDB" id="A0A0R1TM44"/>
<reference evidence="3 4" key="1">
    <citation type="journal article" date="2015" name="Genome Announc.">
        <title>Expanding the biotechnology potential of lactobacilli through comparative genomics of 213 strains and associated genera.</title>
        <authorList>
            <person name="Sun Z."/>
            <person name="Harris H.M."/>
            <person name="McCann A."/>
            <person name="Guo C."/>
            <person name="Argimon S."/>
            <person name="Zhang W."/>
            <person name="Yang X."/>
            <person name="Jeffery I.B."/>
            <person name="Cooney J.C."/>
            <person name="Kagawa T.F."/>
            <person name="Liu W."/>
            <person name="Song Y."/>
            <person name="Salvetti E."/>
            <person name="Wrobel A."/>
            <person name="Rasinkangas P."/>
            <person name="Parkhill J."/>
            <person name="Rea M.C."/>
            <person name="O'Sullivan O."/>
            <person name="Ritari J."/>
            <person name="Douillard F.P."/>
            <person name="Paul Ross R."/>
            <person name="Yang R."/>
            <person name="Briner A.E."/>
            <person name="Felis G.E."/>
            <person name="de Vos W.M."/>
            <person name="Barrangou R."/>
            <person name="Klaenhammer T.R."/>
            <person name="Caufield P.W."/>
            <person name="Cui Y."/>
            <person name="Zhang H."/>
            <person name="O'Toole P.W."/>
        </authorList>
    </citation>
    <scope>NUCLEOTIDE SEQUENCE [LARGE SCALE GENOMIC DNA]</scope>
    <source>
        <strain evidence="3 4">DSM 15833</strain>
    </source>
</reference>
<dbReference type="EMBL" id="AZFH01000048">
    <property type="protein sequence ID" value="KRL80884.1"/>
    <property type="molecule type" value="Genomic_DNA"/>
</dbReference>
<proteinExistence type="predicted"/>
<dbReference type="InterPro" id="IPR054368">
    <property type="entry name" value="Alp7A-like_C"/>
</dbReference>
<feature type="domain" description="Alp7A-like C-terminal" evidence="2">
    <location>
        <begin position="209"/>
        <end position="338"/>
    </location>
</feature>
<dbReference type="RefSeq" id="WP_025021408.1">
    <property type="nucleotide sequence ID" value="NZ_AZFH01000048.1"/>
</dbReference>
<dbReference type="PATRIC" id="fig|1423740.3.peg.2252"/>
<evidence type="ECO:0000313" key="3">
    <source>
        <dbReference type="EMBL" id="KRL80884.1"/>
    </source>
</evidence>
<dbReference type="Gene3D" id="3.30.420.40">
    <property type="match status" value="2"/>
</dbReference>
<gene>
    <name evidence="3" type="ORF">FC36_GL002077</name>
</gene>
<evidence type="ECO:0000259" key="2">
    <source>
        <dbReference type="Pfam" id="PF22128"/>
    </source>
</evidence>
<dbReference type="STRING" id="1423740.FC36_GL002077"/>
<evidence type="ECO:0000313" key="4">
    <source>
        <dbReference type="Proteomes" id="UP000051048"/>
    </source>
</evidence>
<accession>A0A0R1TM44</accession>
<protein>
    <recommendedName>
        <fullName evidence="5">Actin-like protein N-terminal domain-containing protein</fullName>
    </recommendedName>
</protein>
<evidence type="ECO:0000259" key="1">
    <source>
        <dbReference type="Pfam" id="PF17989"/>
    </source>
</evidence>
<comment type="caution">
    <text evidence="3">The sequence shown here is derived from an EMBL/GenBank/DDBJ whole genome shotgun (WGS) entry which is preliminary data.</text>
</comment>
<dbReference type="CDD" id="cd24021">
    <property type="entry name" value="ASKHA_NBD_ParM_Psk41-like"/>
    <property type="match status" value="1"/>
</dbReference>
<name>A0A0R1TM44_9LACO</name>
<dbReference type="SUPFAM" id="SSF53067">
    <property type="entry name" value="Actin-like ATPase domain"/>
    <property type="match status" value="2"/>
</dbReference>
<dbReference type="Pfam" id="PF22128">
    <property type="entry name" value="Alp7A_like_C"/>
    <property type="match status" value="1"/>
</dbReference>